<evidence type="ECO:0000259" key="11">
    <source>
        <dbReference type="Pfam" id="PF04406"/>
    </source>
</evidence>
<protein>
    <recommendedName>
        <fullName evidence="4">DNA topoisomerase (ATP-hydrolyzing)</fullName>
        <ecNumber evidence="4">5.6.2.2</ecNumber>
    </recommendedName>
</protein>
<feature type="domain" description="Spo11/DNA topoisomerase VI subunit A N-terminal" evidence="11">
    <location>
        <begin position="10"/>
        <end position="46"/>
    </location>
</feature>
<evidence type="ECO:0000256" key="1">
    <source>
        <dbReference type="ARBA" id="ARBA00000185"/>
    </source>
</evidence>
<dbReference type="SUPFAM" id="SSF56726">
    <property type="entry name" value="DNA topoisomerase IV, alpha subunit"/>
    <property type="match status" value="1"/>
</dbReference>
<dbReference type="PANTHER" id="PTHR10848">
    <property type="entry name" value="MEIOTIC RECOMBINATION PROTEIN SPO11"/>
    <property type="match status" value="1"/>
</dbReference>
<organism evidence="13 14">
    <name type="scientific">Phyllosticta capitalensis</name>
    <dbReference type="NCBI Taxonomy" id="121624"/>
    <lineage>
        <taxon>Eukaryota</taxon>
        <taxon>Fungi</taxon>
        <taxon>Dikarya</taxon>
        <taxon>Ascomycota</taxon>
        <taxon>Pezizomycotina</taxon>
        <taxon>Dothideomycetes</taxon>
        <taxon>Dothideomycetes incertae sedis</taxon>
        <taxon>Botryosphaeriales</taxon>
        <taxon>Phyllostictaceae</taxon>
        <taxon>Phyllosticta</taxon>
    </lineage>
</organism>
<keyword evidence="6" id="KW-0460">Magnesium</keyword>
<reference evidence="13 14" key="1">
    <citation type="submission" date="2024-04" db="EMBL/GenBank/DDBJ databases">
        <title>Phyllosticta paracitricarpa is synonymous to the EU quarantine fungus P. citricarpa based on phylogenomic analyses.</title>
        <authorList>
            <consortium name="Lawrence Berkeley National Laboratory"/>
            <person name="Van Ingen-Buijs V.A."/>
            <person name="Van Westerhoven A.C."/>
            <person name="Haridas S."/>
            <person name="Skiadas P."/>
            <person name="Martin F."/>
            <person name="Groenewald J.Z."/>
            <person name="Crous P.W."/>
            <person name="Seidl M.F."/>
        </authorList>
    </citation>
    <scope>NUCLEOTIDE SEQUENCE [LARGE SCALE GENOMIC DNA]</scope>
    <source>
        <strain evidence="13 14">CBS 123374</strain>
    </source>
</reference>
<keyword evidence="7 10" id="KW-0799">Topoisomerase</keyword>
<feature type="domain" description="Topoisomerase 6 subunit A/Spo11 TOPRIM" evidence="12">
    <location>
        <begin position="95"/>
        <end position="269"/>
    </location>
</feature>
<evidence type="ECO:0000256" key="6">
    <source>
        <dbReference type="ARBA" id="ARBA00022842"/>
    </source>
</evidence>
<keyword evidence="9 10" id="KW-0413">Isomerase</keyword>
<keyword evidence="14" id="KW-1185">Reference proteome</keyword>
<dbReference type="EMBL" id="JBBWRZ010000009">
    <property type="protein sequence ID" value="KAK8229219.1"/>
    <property type="molecule type" value="Genomic_DNA"/>
</dbReference>
<keyword evidence="8 10" id="KW-0238">DNA-binding</keyword>
<evidence type="ECO:0000256" key="4">
    <source>
        <dbReference type="ARBA" id="ARBA00012895"/>
    </source>
</evidence>
<dbReference type="EC" id="5.6.2.2" evidence="4"/>
<dbReference type="InterPro" id="IPR002815">
    <property type="entry name" value="Spo11/TopoVI_A"/>
</dbReference>
<feature type="active site" description="O-(5'-phospho-DNA)-tyrosine intermediate" evidence="10">
    <location>
        <position position="14"/>
    </location>
</feature>
<evidence type="ECO:0000313" key="14">
    <source>
        <dbReference type="Proteomes" id="UP001492380"/>
    </source>
</evidence>
<evidence type="ECO:0000256" key="2">
    <source>
        <dbReference type="ARBA" id="ARBA00001946"/>
    </source>
</evidence>
<sequence length="286" mass="31446">MFDSVSPENREIYYRTPSLFLTQAVVDRYVDDLAFTFGVSRSALNVIAAAKGLATGAFSIHKANGKQRQCFNDCTENLVPCLSQSDSIEATAIQWVLVVEKEAIFRSLVSSTFWHHAKNVGAIVTGKGYPDLATRKLVRALSQAMATGPASRRIYGLVDSDPDGIGILSTYKHGSESLAHENAGLCTPSIEWLGIKVTDVVPLENSNTGTSNIHGDLGLIRLSLRDRRKATKMLQKSVFEDGTEAEWRRELQVMLTLNVKAEIEIMESREGGLASWLQRELGFGSH</sequence>
<evidence type="ECO:0000256" key="9">
    <source>
        <dbReference type="ARBA" id="ARBA00023235"/>
    </source>
</evidence>
<comment type="cofactor">
    <cofactor evidence="2">
        <name>Mg(2+)</name>
        <dbReference type="ChEBI" id="CHEBI:18420"/>
    </cofactor>
</comment>
<evidence type="ECO:0000313" key="13">
    <source>
        <dbReference type="EMBL" id="KAK8229219.1"/>
    </source>
</evidence>
<accession>A0ABR1YHH6</accession>
<dbReference type="Gene3D" id="1.10.10.10">
    <property type="entry name" value="Winged helix-like DNA-binding domain superfamily/Winged helix DNA-binding domain"/>
    <property type="match status" value="1"/>
</dbReference>
<comment type="similarity">
    <text evidence="3 10">Belongs to the TOP6A family.</text>
</comment>
<comment type="caution">
    <text evidence="13">The sequence shown here is derived from an EMBL/GenBank/DDBJ whole genome shotgun (WGS) entry which is preliminary data.</text>
</comment>
<comment type="catalytic activity">
    <reaction evidence="1 10">
        <text>ATP-dependent breakage, passage and rejoining of double-stranded DNA.</text>
        <dbReference type="EC" id="5.6.2.2"/>
    </reaction>
</comment>
<evidence type="ECO:0000256" key="3">
    <source>
        <dbReference type="ARBA" id="ARBA00006559"/>
    </source>
</evidence>
<evidence type="ECO:0000256" key="8">
    <source>
        <dbReference type="ARBA" id="ARBA00023125"/>
    </source>
</evidence>
<dbReference type="InterPro" id="IPR034136">
    <property type="entry name" value="TOPRIM_Topo6A/Spo11"/>
</dbReference>
<proteinExistence type="inferred from homology"/>
<dbReference type="Gene3D" id="3.40.1360.10">
    <property type="match status" value="1"/>
</dbReference>
<dbReference type="PRINTS" id="PR01550">
    <property type="entry name" value="TOP6AFAMILY"/>
</dbReference>
<evidence type="ECO:0000256" key="5">
    <source>
        <dbReference type="ARBA" id="ARBA00022723"/>
    </source>
</evidence>
<dbReference type="InterPro" id="IPR036078">
    <property type="entry name" value="Spo11/TopoVI_A_sf"/>
</dbReference>
<evidence type="ECO:0000259" key="12">
    <source>
        <dbReference type="Pfam" id="PF21180"/>
    </source>
</evidence>
<gene>
    <name evidence="13" type="ORF">HDK90DRAFT_350635</name>
</gene>
<dbReference type="PANTHER" id="PTHR10848:SF0">
    <property type="entry name" value="MEIOTIC RECOMBINATION PROTEIN SPO11"/>
    <property type="match status" value="1"/>
</dbReference>
<name>A0ABR1YHH6_9PEZI</name>
<dbReference type="CDD" id="cd00223">
    <property type="entry name" value="TOPRIM_TopoIIB_SPO"/>
    <property type="match status" value="1"/>
</dbReference>
<evidence type="ECO:0000256" key="10">
    <source>
        <dbReference type="PROSITE-ProRule" id="PRU01385"/>
    </source>
</evidence>
<keyword evidence="5" id="KW-0479">Metal-binding</keyword>
<dbReference type="PROSITE" id="PS52041">
    <property type="entry name" value="TOPO_IIB"/>
    <property type="match status" value="1"/>
</dbReference>
<dbReference type="Pfam" id="PF04406">
    <property type="entry name" value="TP6A_N"/>
    <property type="match status" value="1"/>
</dbReference>
<dbReference type="Proteomes" id="UP001492380">
    <property type="component" value="Unassembled WGS sequence"/>
</dbReference>
<dbReference type="Pfam" id="PF21180">
    <property type="entry name" value="TOP6A-Spo11_Toprim"/>
    <property type="match status" value="1"/>
</dbReference>
<dbReference type="InterPro" id="IPR036388">
    <property type="entry name" value="WH-like_DNA-bd_sf"/>
</dbReference>
<evidence type="ECO:0000256" key="7">
    <source>
        <dbReference type="ARBA" id="ARBA00023029"/>
    </source>
</evidence>
<dbReference type="InterPro" id="IPR013049">
    <property type="entry name" value="Spo11/TopoVI_A_N"/>
</dbReference>